<dbReference type="EMBL" id="DAEPXK010000048">
    <property type="protein sequence ID" value="HBH1543786.1"/>
    <property type="molecule type" value="Genomic_DNA"/>
</dbReference>
<gene>
    <name evidence="1" type="ORF">KRM00_003318</name>
</gene>
<sequence length="485" mass="56351">MKKILLSIGQPKLDNKIKTDVIPKVHMELVGEVENKEYLIEKIEETNPDLLIISKMLKGAGLSILELLLTIKREYPKLRIIFLAGEVDEKNKEKYKELAVLVKAGIYDILHRKSIKPREIVHLIENPNTRKQVEYLLKYEKDNIIYEDEIVEIEEEKEVKDLEKEGYKNVYVISSIKPGTGKSFLSTNIATNIAKYGRNKDGSRPKVALVESDLQNLSVGTLLQIEDNNKNLKNVMEKIDTIIVNGGESLVDDPLKIKSVNEYIRSCFKQYKNCKNLWALTGSQFTMEEIENIKNYHYTYLIENILDDFDVIIIDTNSALDHVSTYPLLRLCNTAYYILNLDFNNIRNNSKYKETLDNINVLNKIKYVLNEDIDKDYKILTGETMLEELTFKSDMLEENGFNVIAKIPEIPKEIFLNRLYQGIPIVLDNTNYTLKARLELAKVAKEICEIENFDWLCKEYQNYSMSINEKLKKTKKKKFSLFNKK</sequence>
<reference evidence="1" key="1">
    <citation type="journal article" date="2018" name="Genome Biol.">
        <title>SKESA: strategic k-mer extension for scrupulous assemblies.</title>
        <authorList>
            <person name="Souvorov A."/>
            <person name="Agarwala R."/>
            <person name="Lipman D.J."/>
        </authorList>
    </citation>
    <scope>NUCLEOTIDE SEQUENCE</scope>
    <source>
        <strain evidence="1">HN1000</strain>
    </source>
</reference>
<name>A0AAN5VPD6_CLODI</name>
<dbReference type="Gene3D" id="3.40.50.300">
    <property type="entry name" value="P-loop containing nucleotide triphosphate hydrolases"/>
    <property type="match status" value="1"/>
</dbReference>
<organism evidence="1 2">
    <name type="scientific">Clostridioides difficile</name>
    <name type="common">Peptoclostridium difficile</name>
    <dbReference type="NCBI Taxonomy" id="1496"/>
    <lineage>
        <taxon>Bacteria</taxon>
        <taxon>Bacillati</taxon>
        <taxon>Bacillota</taxon>
        <taxon>Clostridia</taxon>
        <taxon>Peptostreptococcales</taxon>
        <taxon>Peptostreptococcaceae</taxon>
        <taxon>Clostridioides</taxon>
    </lineage>
</organism>
<dbReference type="InterPro" id="IPR027417">
    <property type="entry name" value="P-loop_NTPase"/>
</dbReference>
<dbReference type="SUPFAM" id="SSF52540">
    <property type="entry name" value="P-loop containing nucleoside triphosphate hydrolases"/>
    <property type="match status" value="1"/>
</dbReference>
<accession>A0AAN5VPD6</accession>
<dbReference type="Proteomes" id="UP000878956">
    <property type="component" value="Unassembled WGS sequence"/>
</dbReference>
<dbReference type="Gene3D" id="3.40.50.2300">
    <property type="match status" value="1"/>
</dbReference>
<protein>
    <submittedName>
        <fullName evidence="1">AAA family ATPase</fullName>
    </submittedName>
</protein>
<comment type="caution">
    <text evidence="1">The sequence shown here is derived from an EMBL/GenBank/DDBJ whole genome shotgun (WGS) entry which is preliminary data.</text>
</comment>
<proteinExistence type="predicted"/>
<dbReference type="SUPFAM" id="SSF52172">
    <property type="entry name" value="CheY-like"/>
    <property type="match status" value="1"/>
</dbReference>
<evidence type="ECO:0000313" key="2">
    <source>
        <dbReference type="Proteomes" id="UP000878956"/>
    </source>
</evidence>
<evidence type="ECO:0000313" key="1">
    <source>
        <dbReference type="EMBL" id="HBH1543786.1"/>
    </source>
</evidence>
<dbReference type="AlphaFoldDB" id="A0AAN5VPD6"/>
<reference evidence="1" key="2">
    <citation type="submission" date="2021-06" db="EMBL/GenBank/DDBJ databases">
        <authorList>
            <consortium name="NCBI Pathogen Detection Project"/>
        </authorList>
    </citation>
    <scope>NUCLEOTIDE SEQUENCE</scope>
    <source>
        <strain evidence="1">HN1000</strain>
    </source>
</reference>
<dbReference type="InterPro" id="IPR011006">
    <property type="entry name" value="CheY-like_superfamily"/>
</dbReference>